<evidence type="ECO:0000256" key="9">
    <source>
        <dbReference type="SAM" id="Phobius"/>
    </source>
</evidence>
<proteinExistence type="inferred from homology"/>
<feature type="transmembrane region" description="Helical" evidence="9">
    <location>
        <begin position="283"/>
        <end position="304"/>
    </location>
</feature>
<sequence>MTEMWERFSFYGMRALLVLYMIAQVGSGGLGWTYGEALSLYGTYLGVAWLTPLAGGVIADRWLGQRNSVLLGGVLMAVGLFTLAFGQQLAAFYIALTVLAIGVGFFKPCITVILGGLYKPGDARRDSGFSIFYMGINIGGFLASIICGWLQVTYGFRYGFLTAAIGMLLGLGIFLYGFRYLGDAGKKPVAKKQERRPLNAEEKQGIALVVLLCTFLIAFIIAYEQAGGLLSIYAQDYTNREFFGFEVPTAWFQALNPLMITMGAPIVSVIWMRLARKRRDLSVATKMGIGFLLTGVSFLFMVGAAKELGFGAKSSLFWLVGFNVFSTFGELCIMPVLWSAVTKLSPKHLVSTLMAISLGAIGFGSKLAGLVGGYIEKLGPLQLFASITVAMFAFSIVMIMANKKLMALSGDRLLNVEEAGTLA</sequence>
<feature type="transmembrane region" description="Helical" evidence="9">
    <location>
        <begin position="250"/>
        <end position="271"/>
    </location>
</feature>
<protein>
    <submittedName>
        <fullName evidence="11">Peptide MFS transporter</fullName>
    </submittedName>
</protein>
<dbReference type="InterPro" id="IPR018456">
    <property type="entry name" value="PTR2_symporter_CS"/>
</dbReference>
<dbReference type="InterPro" id="IPR036259">
    <property type="entry name" value="MFS_trans_sf"/>
</dbReference>
<dbReference type="CDD" id="cd17346">
    <property type="entry name" value="MFS_DtpA_like"/>
    <property type="match status" value="1"/>
</dbReference>
<dbReference type="NCBIfam" id="TIGR00924">
    <property type="entry name" value="yjdL_sub1_fam"/>
    <property type="match status" value="1"/>
</dbReference>
<evidence type="ECO:0000256" key="8">
    <source>
        <dbReference type="RuleBase" id="RU003755"/>
    </source>
</evidence>
<keyword evidence="5" id="KW-0653">Protein transport</keyword>
<dbReference type="PANTHER" id="PTHR23517:SF15">
    <property type="entry name" value="PROTON-DEPENDENT OLIGOPEPTIDE FAMILY TRANSPORT PROTEIN"/>
    <property type="match status" value="1"/>
</dbReference>
<dbReference type="PROSITE" id="PS01023">
    <property type="entry name" value="PTR2_2"/>
    <property type="match status" value="1"/>
</dbReference>
<keyword evidence="4 8" id="KW-0812">Transmembrane</keyword>
<feature type="transmembrane region" description="Helical" evidence="9">
    <location>
        <begin position="130"/>
        <end position="152"/>
    </location>
</feature>
<gene>
    <name evidence="11" type="ORF">JYU14_02140</name>
</gene>
<feature type="transmembrane region" description="Helical" evidence="9">
    <location>
        <begin position="12"/>
        <end position="32"/>
    </location>
</feature>
<dbReference type="Gene3D" id="1.20.1250.20">
    <property type="entry name" value="MFS general substrate transporter like domains"/>
    <property type="match status" value="2"/>
</dbReference>
<feature type="transmembrane region" description="Helical" evidence="9">
    <location>
        <begin position="38"/>
        <end position="57"/>
    </location>
</feature>
<dbReference type="InterPro" id="IPR020846">
    <property type="entry name" value="MFS_dom"/>
</dbReference>
<evidence type="ECO:0000256" key="7">
    <source>
        <dbReference type="ARBA" id="ARBA00023136"/>
    </source>
</evidence>
<evidence type="ECO:0000256" key="3">
    <source>
        <dbReference type="ARBA" id="ARBA00022475"/>
    </source>
</evidence>
<keyword evidence="3" id="KW-1003">Cell membrane</keyword>
<feature type="domain" description="Major facilitator superfamily (MFS) profile" evidence="10">
    <location>
        <begin position="1"/>
        <end position="403"/>
    </location>
</feature>
<dbReference type="InterPro" id="IPR005279">
    <property type="entry name" value="Dipep/tripep_permease"/>
</dbReference>
<dbReference type="Pfam" id="PF00854">
    <property type="entry name" value="PTR2"/>
    <property type="match status" value="2"/>
</dbReference>
<dbReference type="Proteomes" id="UP000722121">
    <property type="component" value="Unassembled WGS sequence"/>
</dbReference>
<feature type="transmembrane region" description="Helical" evidence="9">
    <location>
        <begin position="92"/>
        <end position="118"/>
    </location>
</feature>
<evidence type="ECO:0000259" key="10">
    <source>
        <dbReference type="PROSITE" id="PS50850"/>
    </source>
</evidence>
<dbReference type="EMBL" id="JAFITR010000032">
    <property type="protein sequence ID" value="MBN4066863.1"/>
    <property type="molecule type" value="Genomic_DNA"/>
</dbReference>
<dbReference type="PROSITE" id="PS50850">
    <property type="entry name" value="MFS"/>
    <property type="match status" value="1"/>
</dbReference>
<feature type="transmembrane region" description="Helical" evidence="9">
    <location>
        <begin position="158"/>
        <end position="178"/>
    </location>
</feature>
<evidence type="ECO:0000256" key="6">
    <source>
        <dbReference type="ARBA" id="ARBA00022989"/>
    </source>
</evidence>
<keyword evidence="6 9" id="KW-1133">Transmembrane helix</keyword>
<feature type="transmembrane region" description="Helical" evidence="9">
    <location>
        <begin position="69"/>
        <end position="86"/>
    </location>
</feature>
<dbReference type="SUPFAM" id="SSF103473">
    <property type="entry name" value="MFS general substrate transporter"/>
    <property type="match status" value="1"/>
</dbReference>
<feature type="transmembrane region" description="Helical" evidence="9">
    <location>
        <begin position="316"/>
        <end position="341"/>
    </location>
</feature>
<keyword evidence="7 9" id="KW-0472">Membrane</keyword>
<keyword evidence="12" id="KW-1185">Reference proteome</keyword>
<name>A0ABS3AT94_9BACT</name>
<comment type="caution">
    <text evidence="11">The sequence shown here is derived from an EMBL/GenBank/DDBJ whole genome shotgun (WGS) entry which is preliminary data.</text>
</comment>
<evidence type="ECO:0000256" key="2">
    <source>
        <dbReference type="ARBA" id="ARBA00022448"/>
    </source>
</evidence>
<accession>A0ABS3AT94</accession>
<feature type="transmembrane region" description="Helical" evidence="9">
    <location>
        <begin position="381"/>
        <end position="401"/>
    </location>
</feature>
<keyword evidence="5" id="KW-0571">Peptide transport</keyword>
<evidence type="ECO:0000256" key="4">
    <source>
        <dbReference type="ARBA" id="ARBA00022692"/>
    </source>
</evidence>
<organism evidence="11 12">
    <name type="scientific">Simkania negevensis</name>
    <dbReference type="NCBI Taxonomy" id="83561"/>
    <lineage>
        <taxon>Bacteria</taxon>
        <taxon>Pseudomonadati</taxon>
        <taxon>Chlamydiota</taxon>
        <taxon>Chlamydiia</taxon>
        <taxon>Parachlamydiales</taxon>
        <taxon>Simkaniaceae</taxon>
        <taxon>Simkania</taxon>
    </lineage>
</organism>
<feature type="transmembrane region" description="Helical" evidence="9">
    <location>
        <begin position="205"/>
        <end position="223"/>
    </location>
</feature>
<feature type="transmembrane region" description="Helical" evidence="9">
    <location>
        <begin position="353"/>
        <end position="375"/>
    </location>
</feature>
<evidence type="ECO:0000313" key="11">
    <source>
        <dbReference type="EMBL" id="MBN4066863.1"/>
    </source>
</evidence>
<keyword evidence="2 8" id="KW-0813">Transport</keyword>
<dbReference type="PANTHER" id="PTHR23517">
    <property type="entry name" value="RESISTANCE PROTEIN MDTM, PUTATIVE-RELATED-RELATED"/>
    <property type="match status" value="1"/>
</dbReference>
<evidence type="ECO:0000256" key="1">
    <source>
        <dbReference type="ARBA" id="ARBA00004651"/>
    </source>
</evidence>
<reference evidence="11 12" key="1">
    <citation type="submission" date="2021-02" db="EMBL/GenBank/DDBJ databases">
        <title>Activity-based single-cell genomes from oceanic crustal fluid captures similar information to metagenomic and metatranscriptomic surveys with orders of magnitude less sampling.</title>
        <authorList>
            <person name="D'Angelo T.S."/>
            <person name="Orcutt B.N."/>
        </authorList>
    </citation>
    <scope>NUCLEOTIDE SEQUENCE [LARGE SCALE GENOMIC DNA]</scope>
    <source>
        <strain evidence="11">AH-315-G07</strain>
    </source>
</reference>
<comment type="similarity">
    <text evidence="8">Belongs to the major facilitator superfamily. Proton-dependent oligopeptide transporter (POT/PTR) (TC 2.A.17) family.</text>
</comment>
<evidence type="ECO:0000313" key="12">
    <source>
        <dbReference type="Proteomes" id="UP000722121"/>
    </source>
</evidence>
<comment type="subcellular location">
    <subcellularLocation>
        <location evidence="1">Cell membrane</location>
        <topology evidence="1">Multi-pass membrane protein</topology>
    </subcellularLocation>
    <subcellularLocation>
        <location evidence="8">Membrane</location>
        <topology evidence="8">Multi-pass membrane protein</topology>
    </subcellularLocation>
</comment>
<dbReference type="InterPro" id="IPR000109">
    <property type="entry name" value="POT_fam"/>
</dbReference>
<dbReference type="InterPro" id="IPR050171">
    <property type="entry name" value="MFS_Transporters"/>
</dbReference>
<evidence type="ECO:0000256" key="5">
    <source>
        <dbReference type="ARBA" id="ARBA00022856"/>
    </source>
</evidence>